<keyword evidence="3" id="KW-1185">Reference proteome</keyword>
<evidence type="ECO:0000313" key="3">
    <source>
        <dbReference type="Proteomes" id="UP000078113"/>
    </source>
</evidence>
<dbReference type="Proteomes" id="UP000078113">
    <property type="component" value="Unassembled WGS sequence"/>
</dbReference>
<sequence length="119" mass="13540">MFERSCALEALDSYVVRRLEEFEEQLRTEGELLQAQIEASKAETKRLEAKIRETEARIRELDARIAERDAVLRTLTAELEKAEKGAEERRIRDSKEGHDSNAGPEPGSESDPEADDPQK</sequence>
<protein>
    <submittedName>
        <fullName evidence="2">Uncharacterized protein</fullName>
    </submittedName>
</protein>
<proteinExistence type="predicted"/>
<accession>A0A8X7NFF8</accession>
<organism evidence="2 3">
    <name type="scientific">Tilletia walkeri</name>
    <dbReference type="NCBI Taxonomy" id="117179"/>
    <lineage>
        <taxon>Eukaryota</taxon>
        <taxon>Fungi</taxon>
        <taxon>Dikarya</taxon>
        <taxon>Basidiomycota</taxon>
        <taxon>Ustilaginomycotina</taxon>
        <taxon>Exobasidiomycetes</taxon>
        <taxon>Tilletiales</taxon>
        <taxon>Tilletiaceae</taxon>
        <taxon>Tilletia</taxon>
    </lineage>
</organism>
<dbReference type="EMBL" id="LWDG02000004">
    <property type="protein sequence ID" value="KAE8272093.1"/>
    <property type="molecule type" value="Genomic_DNA"/>
</dbReference>
<dbReference type="AlphaFoldDB" id="A0A8X7NFF8"/>
<comment type="caution">
    <text evidence="2">The sequence shown here is derived from an EMBL/GenBank/DDBJ whole genome shotgun (WGS) entry which is preliminary data.</text>
</comment>
<name>A0A8X7NFF8_9BASI</name>
<evidence type="ECO:0000256" key="1">
    <source>
        <dbReference type="SAM" id="MobiDB-lite"/>
    </source>
</evidence>
<evidence type="ECO:0000313" key="2">
    <source>
        <dbReference type="EMBL" id="KAE8272093.1"/>
    </source>
</evidence>
<reference evidence="2" key="1">
    <citation type="submission" date="2016-04" db="EMBL/GenBank/DDBJ databases">
        <authorList>
            <person name="Nguyen H.D."/>
            <person name="Samba Siva P."/>
            <person name="Cullis J."/>
            <person name="Levesque C.A."/>
            <person name="Hambleton S."/>
        </authorList>
    </citation>
    <scope>NUCLEOTIDE SEQUENCE</scope>
    <source>
        <strain evidence="2">DAOMC 236422</strain>
    </source>
</reference>
<gene>
    <name evidence="2" type="ORF">A4X09_0g260</name>
</gene>
<feature type="region of interest" description="Disordered" evidence="1">
    <location>
        <begin position="78"/>
        <end position="119"/>
    </location>
</feature>
<feature type="compositionally biased region" description="Basic and acidic residues" evidence="1">
    <location>
        <begin position="78"/>
        <end position="99"/>
    </location>
</feature>
<feature type="compositionally biased region" description="Acidic residues" evidence="1">
    <location>
        <begin position="108"/>
        <end position="119"/>
    </location>
</feature>
<reference evidence="2" key="2">
    <citation type="journal article" date="2019" name="IMA Fungus">
        <title>Genome sequencing and comparison of five Tilletia species to identify candidate genes for the detection of regulated species infecting wheat.</title>
        <authorList>
            <person name="Nguyen H.D.T."/>
            <person name="Sultana T."/>
            <person name="Kesanakurti P."/>
            <person name="Hambleton S."/>
        </authorList>
    </citation>
    <scope>NUCLEOTIDE SEQUENCE</scope>
    <source>
        <strain evidence="2">DAOMC 236422</strain>
    </source>
</reference>